<evidence type="ECO:0000313" key="2">
    <source>
        <dbReference type="Proteomes" id="UP001236014"/>
    </source>
</evidence>
<dbReference type="Proteomes" id="UP001236014">
    <property type="component" value="Chromosome"/>
</dbReference>
<dbReference type="AlphaFoldDB" id="A0A9Y2ILF4"/>
<name>A0A9Y2ILF4_9PSEU</name>
<organism evidence="1 2">
    <name type="scientific">Amycolatopsis carbonis</name>
    <dbReference type="NCBI Taxonomy" id="715471"/>
    <lineage>
        <taxon>Bacteria</taxon>
        <taxon>Bacillati</taxon>
        <taxon>Actinomycetota</taxon>
        <taxon>Actinomycetes</taxon>
        <taxon>Pseudonocardiales</taxon>
        <taxon>Pseudonocardiaceae</taxon>
        <taxon>Amycolatopsis</taxon>
    </lineage>
</organism>
<gene>
    <name evidence="1" type="ORF">QRX50_15030</name>
</gene>
<dbReference type="KEGG" id="acab:QRX50_15030"/>
<proteinExistence type="predicted"/>
<dbReference type="EMBL" id="CP127294">
    <property type="protein sequence ID" value="WIX81977.1"/>
    <property type="molecule type" value="Genomic_DNA"/>
</dbReference>
<reference evidence="1 2" key="1">
    <citation type="submission" date="2023-06" db="EMBL/GenBank/DDBJ databases">
        <authorList>
            <person name="Oyuntsetseg B."/>
            <person name="Kim S.B."/>
        </authorList>
    </citation>
    <scope>NUCLEOTIDE SEQUENCE [LARGE SCALE GENOMIC DNA]</scope>
    <source>
        <strain evidence="1 2">2-15</strain>
    </source>
</reference>
<evidence type="ECO:0000313" key="1">
    <source>
        <dbReference type="EMBL" id="WIX81977.1"/>
    </source>
</evidence>
<sequence length="120" mass="14248">MSDAIMRWSNGFTKYNLTEDLIRNDVGYLRTAGQFLIIERTAAPDVHYIQSMRRPQGDYQIEYRAGGPQEHFQAYARNRPQVVAALWGWCSRDKTWRERFEWTNIGSMFLDPGRRDRIEE</sequence>
<protein>
    <submittedName>
        <fullName evidence="1">Uncharacterized protein</fullName>
    </submittedName>
</protein>
<dbReference type="RefSeq" id="WP_285972558.1">
    <property type="nucleotide sequence ID" value="NZ_CP127294.1"/>
</dbReference>
<keyword evidence="2" id="KW-1185">Reference proteome</keyword>
<accession>A0A9Y2ILF4</accession>